<evidence type="ECO:0000259" key="2">
    <source>
        <dbReference type="Pfam" id="PF06985"/>
    </source>
</evidence>
<evidence type="ECO:0000256" key="1">
    <source>
        <dbReference type="SAM" id="SignalP"/>
    </source>
</evidence>
<dbReference type="Proteomes" id="UP000799291">
    <property type="component" value="Unassembled WGS sequence"/>
</dbReference>
<evidence type="ECO:0000313" key="4">
    <source>
        <dbReference type="Proteomes" id="UP000799291"/>
    </source>
</evidence>
<dbReference type="PANTHER" id="PTHR24148:SF73">
    <property type="entry name" value="HET DOMAIN PROTEIN (AFU_ORTHOLOGUE AFUA_8G01020)"/>
    <property type="match status" value="1"/>
</dbReference>
<evidence type="ECO:0000313" key="3">
    <source>
        <dbReference type="EMBL" id="KAF2680611.1"/>
    </source>
</evidence>
<keyword evidence="4" id="KW-1185">Reference proteome</keyword>
<keyword evidence="1" id="KW-0732">Signal</keyword>
<dbReference type="InterPro" id="IPR010730">
    <property type="entry name" value="HET"/>
</dbReference>
<feature type="signal peptide" evidence="1">
    <location>
        <begin position="1"/>
        <end position="23"/>
    </location>
</feature>
<name>A0A6G1IRN5_9PLEO</name>
<dbReference type="OrthoDB" id="4767942at2759"/>
<proteinExistence type="predicted"/>
<dbReference type="AlphaFoldDB" id="A0A6G1IRN5"/>
<reference evidence="3" key="1">
    <citation type="journal article" date="2020" name="Stud. Mycol.">
        <title>101 Dothideomycetes genomes: a test case for predicting lifestyles and emergence of pathogens.</title>
        <authorList>
            <person name="Haridas S."/>
            <person name="Albert R."/>
            <person name="Binder M."/>
            <person name="Bloem J."/>
            <person name="Labutti K."/>
            <person name="Salamov A."/>
            <person name="Andreopoulos B."/>
            <person name="Baker S."/>
            <person name="Barry K."/>
            <person name="Bills G."/>
            <person name="Bluhm B."/>
            <person name="Cannon C."/>
            <person name="Castanera R."/>
            <person name="Culley D."/>
            <person name="Daum C."/>
            <person name="Ezra D."/>
            <person name="Gonzalez J."/>
            <person name="Henrissat B."/>
            <person name="Kuo A."/>
            <person name="Liang C."/>
            <person name="Lipzen A."/>
            <person name="Lutzoni F."/>
            <person name="Magnuson J."/>
            <person name="Mondo S."/>
            <person name="Nolan M."/>
            <person name="Ohm R."/>
            <person name="Pangilinan J."/>
            <person name="Park H.-J."/>
            <person name="Ramirez L."/>
            <person name="Alfaro M."/>
            <person name="Sun H."/>
            <person name="Tritt A."/>
            <person name="Yoshinaga Y."/>
            <person name="Zwiers L.-H."/>
            <person name="Turgeon B."/>
            <person name="Goodwin S."/>
            <person name="Spatafora J."/>
            <person name="Crous P."/>
            <person name="Grigoriev I."/>
        </authorList>
    </citation>
    <scope>NUCLEOTIDE SEQUENCE</scope>
    <source>
        <strain evidence="3">CBS 122367</strain>
    </source>
</reference>
<feature type="domain" description="Heterokaryon incompatibility" evidence="2">
    <location>
        <begin position="12"/>
        <end position="79"/>
    </location>
</feature>
<dbReference type="EMBL" id="MU005595">
    <property type="protein sequence ID" value="KAF2680611.1"/>
    <property type="molecule type" value="Genomic_DNA"/>
</dbReference>
<feature type="chain" id="PRO_5026099530" description="Heterokaryon incompatibility domain-containing protein" evidence="1">
    <location>
        <begin position="24"/>
        <end position="118"/>
    </location>
</feature>
<dbReference type="Pfam" id="PF06985">
    <property type="entry name" value="HET"/>
    <property type="match status" value="1"/>
</dbReference>
<accession>A0A6G1IRN5</accession>
<protein>
    <recommendedName>
        <fullName evidence="2">Heterokaryon incompatibility domain-containing protein</fullName>
    </recommendedName>
</protein>
<organism evidence="3 4">
    <name type="scientific">Lentithecium fluviatile CBS 122367</name>
    <dbReference type="NCBI Taxonomy" id="1168545"/>
    <lineage>
        <taxon>Eukaryota</taxon>
        <taxon>Fungi</taxon>
        <taxon>Dikarya</taxon>
        <taxon>Ascomycota</taxon>
        <taxon>Pezizomycotina</taxon>
        <taxon>Dothideomycetes</taxon>
        <taxon>Pleosporomycetidae</taxon>
        <taxon>Pleosporales</taxon>
        <taxon>Massarineae</taxon>
        <taxon>Lentitheciaceae</taxon>
        <taxon>Lentithecium</taxon>
    </lineage>
</organism>
<sequence>MKTFEMSSRLAFVVLSYVWGSTGDEALIRLNGPSFHIGRNLYNALRQFQDCHLSRALGKYLDGTKTMWIWADAICINQNGVVENLSRSKGWTRFFPWPHLLFVGLVCLMEKTKRILNT</sequence>
<dbReference type="PANTHER" id="PTHR24148">
    <property type="entry name" value="ANKYRIN REPEAT DOMAIN-CONTAINING PROTEIN 39 HOMOLOG-RELATED"/>
    <property type="match status" value="1"/>
</dbReference>
<gene>
    <name evidence="3" type="ORF">K458DRAFT_90270</name>
</gene>
<dbReference type="InterPro" id="IPR052895">
    <property type="entry name" value="HetReg/Transcr_Mod"/>
</dbReference>